<protein>
    <submittedName>
        <fullName evidence="1">Uncharacterized protein</fullName>
    </submittedName>
</protein>
<dbReference type="NCBIfam" id="TIGR01965">
    <property type="entry name" value="VCBS_repeat"/>
    <property type="match status" value="1"/>
</dbReference>
<organism evidence="1 2">
    <name type="scientific">Lawsonella clevelandensis</name>
    <dbReference type="NCBI Taxonomy" id="1528099"/>
    <lineage>
        <taxon>Bacteria</taxon>
        <taxon>Bacillati</taxon>
        <taxon>Actinomycetota</taxon>
        <taxon>Actinomycetes</taxon>
        <taxon>Mycobacteriales</taxon>
        <taxon>Lawsonellaceae</taxon>
        <taxon>Lawsonella</taxon>
    </lineage>
</organism>
<gene>
    <name evidence="1" type="ORF">DI579_05110</name>
</gene>
<dbReference type="AlphaFoldDB" id="A0A2W5K8E6"/>
<name>A0A2W5K8E6_9ACTN</name>
<accession>A0A2W5K8E6</accession>
<reference evidence="1 2" key="1">
    <citation type="submission" date="2017-08" db="EMBL/GenBank/DDBJ databases">
        <title>Infants hospitalized years apart are colonized by the same room-sourced microbial strains.</title>
        <authorList>
            <person name="Brooks B."/>
            <person name="Olm M.R."/>
            <person name="Firek B.A."/>
            <person name="Baker R."/>
            <person name="Thomas B.C."/>
            <person name="Morowitz M.J."/>
            <person name="Banfield J.F."/>
        </authorList>
    </citation>
    <scope>NUCLEOTIDE SEQUENCE [LARGE SCALE GENOMIC DNA]</scope>
    <source>
        <strain evidence="1">S2_006_000_R1_57</strain>
    </source>
</reference>
<proteinExistence type="predicted"/>
<evidence type="ECO:0000313" key="2">
    <source>
        <dbReference type="Proteomes" id="UP000248606"/>
    </source>
</evidence>
<comment type="caution">
    <text evidence="1">The sequence shown here is derived from an EMBL/GenBank/DDBJ whole genome shotgun (WGS) entry which is preliminary data.</text>
</comment>
<dbReference type="Proteomes" id="UP000248606">
    <property type="component" value="Unassembled WGS sequence"/>
</dbReference>
<dbReference type="InterPro" id="IPR010221">
    <property type="entry name" value="VCBS_dom"/>
</dbReference>
<evidence type="ECO:0000313" key="1">
    <source>
        <dbReference type="EMBL" id="PZP88742.1"/>
    </source>
</evidence>
<sequence>MSCRFRRLGVFGDFAENNADGAYGYFSVYAAGQYSYC</sequence>
<dbReference type="EMBL" id="QFOZ01000007">
    <property type="protein sequence ID" value="PZP88742.1"/>
    <property type="molecule type" value="Genomic_DNA"/>
</dbReference>